<evidence type="ECO:0000313" key="2">
    <source>
        <dbReference type="EMBL" id="KKI51247.1"/>
    </source>
</evidence>
<dbReference type="SUPFAM" id="SSF55729">
    <property type="entry name" value="Acyl-CoA N-acyltransferases (Nat)"/>
    <property type="match status" value="2"/>
</dbReference>
<dbReference type="PANTHER" id="PTHR41373">
    <property type="entry name" value="DUF2156 DOMAIN-CONTAINING PROTEIN"/>
    <property type="match status" value="1"/>
</dbReference>
<dbReference type="STRING" id="270498.CHK_1294"/>
<dbReference type="PIRSF" id="PIRSF018688">
    <property type="entry name" value="UCP018688"/>
    <property type="match status" value="1"/>
</dbReference>
<evidence type="ECO:0000259" key="1">
    <source>
        <dbReference type="Pfam" id="PF09924"/>
    </source>
</evidence>
<feature type="domain" description="Phosphatidylglycerol lysyltransferase C-terminal" evidence="1">
    <location>
        <begin position="4"/>
        <end position="252"/>
    </location>
</feature>
<dbReference type="PANTHER" id="PTHR41373:SF1">
    <property type="entry name" value="PHOSPHATIDYLGLYCEROL LYSYLTRANSFERASE C-TERMINAL DOMAIN-CONTAINING PROTEIN"/>
    <property type="match status" value="1"/>
</dbReference>
<protein>
    <recommendedName>
        <fullName evidence="1">Phosphatidylglycerol lysyltransferase C-terminal domain-containing protein</fullName>
    </recommendedName>
</protein>
<dbReference type="InterPro" id="IPR016181">
    <property type="entry name" value="Acyl_CoA_acyltransferase"/>
</dbReference>
<reference evidence="2 3" key="1">
    <citation type="submission" date="2015-04" db="EMBL/GenBank/DDBJ databases">
        <title>Draft genome sequence of bacteremic isolate Catabacter hongkongensis type strain HKU16T.</title>
        <authorList>
            <person name="Lau S.K."/>
            <person name="Teng J.L."/>
            <person name="Huang Y."/>
            <person name="Curreem S.O."/>
            <person name="Tsui S.K."/>
            <person name="Woo P.C."/>
        </authorList>
    </citation>
    <scope>NUCLEOTIDE SEQUENCE [LARGE SCALE GENOMIC DNA]</scope>
    <source>
        <strain evidence="2 3">HKU16</strain>
    </source>
</reference>
<accession>A0A0M2NLD5</accession>
<keyword evidence="3" id="KW-1185">Reference proteome</keyword>
<dbReference type="EMBL" id="LAYJ01000087">
    <property type="protein sequence ID" value="KKI51247.1"/>
    <property type="molecule type" value="Genomic_DNA"/>
</dbReference>
<dbReference type="InterPro" id="IPR024320">
    <property type="entry name" value="LPG_synthase_C"/>
</dbReference>
<dbReference type="InterPro" id="IPR016732">
    <property type="entry name" value="UCP018688"/>
</dbReference>
<dbReference type="AlphaFoldDB" id="A0A0M2NLD5"/>
<dbReference type="Gene3D" id="3.40.630.30">
    <property type="match status" value="1"/>
</dbReference>
<gene>
    <name evidence="2" type="ORF">CHK_1294</name>
</gene>
<organism evidence="2 3">
    <name type="scientific">Christensenella hongkongensis</name>
    <dbReference type="NCBI Taxonomy" id="270498"/>
    <lineage>
        <taxon>Bacteria</taxon>
        <taxon>Bacillati</taxon>
        <taxon>Bacillota</taxon>
        <taxon>Clostridia</taxon>
        <taxon>Christensenellales</taxon>
        <taxon>Christensenellaceae</taxon>
        <taxon>Christensenella</taxon>
    </lineage>
</organism>
<evidence type="ECO:0000313" key="3">
    <source>
        <dbReference type="Proteomes" id="UP000034076"/>
    </source>
</evidence>
<proteinExistence type="predicted"/>
<dbReference type="Proteomes" id="UP000034076">
    <property type="component" value="Unassembled WGS sequence"/>
</dbReference>
<dbReference type="Pfam" id="PF09924">
    <property type="entry name" value="LPG_synthase_C"/>
    <property type="match status" value="1"/>
</dbReference>
<name>A0A0M2NLD5_9FIRM</name>
<sequence>MKMATHGNALFISMYSDVYKPFLLPPYLKDDRESIEPYMKMCEEYMVENFGVFYLKCATPQMVEKIKADCGERYDFAYDEYNTEYVYNASDLIDLAGKKYHSKRNHINAFLRTYTSEFDLYDDKYREECLQLQRDWAQDKDGDPREAEEEILSIRKALDHWRELNFKGCVVKINGKVVAFSFGEQIKGDTAIIHIEKAQPDVNGLFTYVNNAFVKNVWSHCKYINRAEDMGIPGIRKAKQSYHPVFMLEKYDVLLSGEEG</sequence>
<comment type="caution">
    <text evidence="2">The sequence shown here is derived from an EMBL/GenBank/DDBJ whole genome shotgun (WGS) entry which is preliminary data.</text>
</comment>